<keyword evidence="4" id="KW-1185">Reference proteome</keyword>
<dbReference type="KEGG" id="mmar:MODMU_4250"/>
<evidence type="ECO:0000313" key="4">
    <source>
        <dbReference type="Proteomes" id="UP000006461"/>
    </source>
</evidence>
<accession>I4F1Y4</accession>
<dbReference type="InterPro" id="IPR050300">
    <property type="entry name" value="GDXG_lipolytic_enzyme"/>
</dbReference>
<organism evidence="3 4">
    <name type="scientific">Modestobacter italicus (strain DSM 44449 / CECT 9708 / BC 501)</name>
    <dbReference type="NCBI Taxonomy" id="2732864"/>
    <lineage>
        <taxon>Bacteria</taxon>
        <taxon>Bacillati</taxon>
        <taxon>Actinomycetota</taxon>
        <taxon>Actinomycetes</taxon>
        <taxon>Geodermatophilales</taxon>
        <taxon>Geodermatophilaceae</taxon>
        <taxon>Modestobacter</taxon>
    </lineage>
</organism>
<protein>
    <submittedName>
        <fullName evidence="3">Lipase</fullName>
        <ecNumber evidence="3">3.1.1.3</ecNumber>
    </submittedName>
</protein>
<dbReference type="PANTHER" id="PTHR48081">
    <property type="entry name" value="AB HYDROLASE SUPERFAMILY PROTEIN C4A8.06C"/>
    <property type="match status" value="1"/>
</dbReference>
<dbReference type="Proteomes" id="UP000006461">
    <property type="component" value="Chromosome"/>
</dbReference>
<reference evidence="3 4" key="1">
    <citation type="journal article" date="2012" name="J. Bacteriol.">
        <title>Genome Sequence of Radiation-Resistant Modestobacter marinus Strain BC501, a Representative Actinobacterium That Thrives on Calcareous Stone Surfaces.</title>
        <authorList>
            <person name="Normand P."/>
            <person name="Gury J."/>
            <person name="Pujic P."/>
            <person name="Chouaia B."/>
            <person name="Crotti E."/>
            <person name="Brusetti L."/>
            <person name="Daffonchio D."/>
            <person name="Vacherie B."/>
            <person name="Barbe V."/>
            <person name="Medigue C."/>
            <person name="Calteau A."/>
            <person name="Ghodhbane-Gtari F."/>
            <person name="Essoussi I."/>
            <person name="Nouioui I."/>
            <person name="Abbassi-Ghozzi I."/>
            <person name="Gtari M."/>
        </authorList>
    </citation>
    <scope>NUCLEOTIDE SEQUENCE [LARGE SCALE GENOMIC DNA]</scope>
    <source>
        <strain evidence="4">BC 501</strain>
    </source>
</reference>
<dbReference type="InterPro" id="IPR029058">
    <property type="entry name" value="AB_hydrolase_fold"/>
</dbReference>
<gene>
    <name evidence="3" type="primary">lip</name>
    <name evidence="3" type="ordered locus">MODMU_4250</name>
</gene>
<dbReference type="EC" id="3.1.1.3" evidence="3"/>
<dbReference type="EMBL" id="FO203431">
    <property type="protein sequence ID" value="CCH89647.1"/>
    <property type="molecule type" value="Genomic_DNA"/>
</dbReference>
<dbReference type="Pfam" id="PF07859">
    <property type="entry name" value="Abhydrolase_3"/>
    <property type="match status" value="1"/>
</dbReference>
<dbReference type="GO" id="GO:0004806">
    <property type="term" value="F:triacylglycerol lipase activity"/>
    <property type="evidence" value="ECO:0007669"/>
    <property type="project" value="UniProtKB-EC"/>
</dbReference>
<dbReference type="eggNOG" id="COG0657">
    <property type="taxonomic scope" value="Bacteria"/>
</dbReference>
<dbReference type="OrthoDB" id="9803828at2"/>
<dbReference type="PANTHER" id="PTHR48081:SF8">
    <property type="entry name" value="ALPHA_BETA HYDROLASE FOLD-3 DOMAIN-CONTAINING PROTEIN-RELATED"/>
    <property type="match status" value="1"/>
</dbReference>
<dbReference type="Gene3D" id="3.40.50.1820">
    <property type="entry name" value="alpha/beta hydrolase"/>
    <property type="match status" value="1"/>
</dbReference>
<dbReference type="HOGENOM" id="CLU_012494_6_4_11"/>
<sequence>MDDGVPPQLHPQLAALLPGLPTAPAREVGLDAARGRFSELLTAGLAGAPAVEAEDVALDDGLTARVYRPATEQGATVVFLHGGGWTLGSVDDYDGLARRLATGLSAVVLAVEHRRAPEHPFPAAVDDAVAGTRWALAHAAELGGDPRRVAVAGDSGGGNLAAVACQQLRDAGGPQPVAQLLLYPNVSRGADHPSVQAFGHLPFLTLSDMGWYTRNYVPRGTDLGDPRISPAEGDLAGLPPALVVTAGADPLHDSGRAYAEALTAAGTRAEWLDLPDMPHGFAHLVALAPAAEAALARALARAADLLEP</sequence>
<dbReference type="InterPro" id="IPR013094">
    <property type="entry name" value="AB_hydrolase_3"/>
</dbReference>
<evidence type="ECO:0000256" key="1">
    <source>
        <dbReference type="ARBA" id="ARBA00022801"/>
    </source>
</evidence>
<evidence type="ECO:0000313" key="3">
    <source>
        <dbReference type="EMBL" id="CCH89647.1"/>
    </source>
</evidence>
<dbReference type="OMA" id="HCFWIVP"/>
<dbReference type="AlphaFoldDB" id="I4F1Y4"/>
<feature type="domain" description="Alpha/beta hydrolase fold-3" evidence="2">
    <location>
        <begin position="77"/>
        <end position="282"/>
    </location>
</feature>
<dbReference type="SUPFAM" id="SSF53474">
    <property type="entry name" value="alpha/beta-Hydrolases"/>
    <property type="match status" value="1"/>
</dbReference>
<evidence type="ECO:0000259" key="2">
    <source>
        <dbReference type="Pfam" id="PF07859"/>
    </source>
</evidence>
<dbReference type="STRING" id="477641.MODMU_4250"/>
<name>I4F1Y4_MODI5</name>
<proteinExistence type="predicted"/>
<keyword evidence="1 3" id="KW-0378">Hydrolase</keyword>